<keyword evidence="1" id="KW-0812">Transmembrane</keyword>
<keyword evidence="1" id="KW-1133">Transmembrane helix</keyword>
<organism evidence="2 3">
    <name type="scientific">Faecalicatena orotica</name>
    <dbReference type="NCBI Taxonomy" id="1544"/>
    <lineage>
        <taxon>Bacteria</taxon>
        <taxon>Bacillati</taxon>
        <taxon>Bacillota</taxon>
        <taxon>Clostridia</taxon>
        <taxon>Lachnospirales</taxon>
        <taxon>Lachnospiraceae</taxon>
        <taxon>Faecalicatena</taxon>
    </lineage>
</organism>
<accession>A0A2Y9B8L1</accession>
<proteinExistence type="predicted"/>
<dbReference type="Proteomes" id="UP000245845">
    <property type="component" value="Unassembled WGS sequence"/>
</dbReference>
<evidence type="ECO:0000256" key="1">
    <source>
        <dbReference type="SAM" id="Phobius"/>
    </source>
</evidence>
<feature type="transmembrane region" description="Helical" evidence="1">
    <location>
        <begin position="216"/>
        <end position="237"/>
    </location>
</feature>
<evidence type="ECO:0000313" key="3">
    <source>
        <dbReference type="Proteomes" id="UP000245845"/>
    </source>
</evidence>
<sequence>MTSKRKYIQRILLLFSIGLLVLSVAEYSYIHAGETIIHVRFEKNTVSAEQLDSYYEQIRGEKTNLEKKAGEIPEVTLWNIKDRIEAAAGEYFSEGDFSLIEGYGDLEKILPGQRIDGMYPSKGDNRGCAISDEGARALFGSSDVAGKTLTVNQEDYVIRGIIKEKRKMLWIQNPDASGFSNIEMVYKSRTAVSAAESWLIQQEFGTPDTVLAGGDYSAFNFLFLTLPVWAIIIYGYIVLKRQISMVEIVVLRNVLLAFWGIGLAALIFAGIRLSFRFSLDYIPKRWSDFSFYQGKAEQLVQSAQNIAGSKQLPGDAALIKHSRNSAYLAWGSLLFMGAYLYRRREKD</sequence>
<dbReference type="OrthoDB" id="1864188at2"/>
<dbReference type="RefSeq" id="WP_109729688.1">
    <property type="nucleotide sequence ID" value="NZ_BAAACK010000007.1"/>
</dbReference>
<evidence type="ECO:0008006" key="4">
    <source>
        <dbReference type="Google" id="ProtNLM"/>
    </source>
</evidence>
<protein>
    <recommendedName>
        <fullName evidence="4">MacB-like protein</fullName>
    </recommendedName>
</protein>
<feature type="transmembrane region" description="Helical" evidence="1">
    <location>
        <begin position="325"/>
        <end position="341"/>
    </location>
</feature>
<reference evidence="2 3" key="1">
    <citation type="submission" date="2018-05" db="EMBL/GenBank/DDBJ databases">
        <title>The Hungate 1000. A catalogue of reference genomes from the rumen microbiome.</title>
        <authorList>
            <person name="Kelly W."/>
        </authorList>
    </citation>
    <scope>NUCLEOTIDE SEQUENCE [LARGE SCALE GENOMIC DNA]</scope>
    <source>
        <strain evidence="2 3">NLAE-zl-C242</strain>
    </source>
</reference>
<dbReference type="EMBL" id="QGDL01000001">
    <property type="protein sequence ID" value="PWJ32350.1"/>
    <property type="molecule type" value="Genomic_DNA"/>
</dbReference>
<name>A0A2Y9B8L1_9FIRM</name>
<feature type="transmembrane region" description="Helical" evidence="1">
    <location>
        <begin position="249"/>
        <end position="271"/>
    </location>
</feature>
<evidence type="ECO:0000313" key="2">
    <source>
        <dbReference type="EMBL" id="PWJ32350.1"/>
    </source>
</evidence>
<keyword evidence="1" id="KW-0472">Membrane</keyword>
<dbReference type="AlphaFoldDB" id="A0A2Y9B8L1"/>
<keyword evidence="3" id="KW-1185">Reference proteome</keyword>
<gene>
    <name evidence="2" type="ORF">A8806_101638</name>
</gene>
<comment type="caution">
    <text evidence="2">The sequence shown here is derived from an EMBL/GenBank/DDBJ whole genome shotgun (WGS) entry which is preliminary data.</text>
</comment>